<dbReference type="GO" id="GO:0005524">
    <property type="term" value="F:ATP binding"/>
    <property type="evidence" value="ECO:0007669"/>
    <property type="project" value="UniProtKB-KW"/>
</dbReference>
<reference evidence="6 7" key="1">
    <citation type="submission" date="2016-10" db="EMBL/GenBank/DDBJ databases">
        <authorList>
            <person name="de Groot N.N."/>
        </authorList>
    </citation>
    <scope>NUCLEOTIDE SEQUENCE [LARGE SCALE GENOMIC DNA]</scope>
    <source>
        <strain evidence="6 7">DSM 44215</strain>
    </source>
</reference>
<protein>
    <submittedName>
        <fullName evidence="6">Putative long chain acyl-CoA synthase</fullName>
    </submittedName>
</protein>
<dbReference type="InterPro" id="IPR042099">
    <property type="entry name" value="ANL_N_sf"/>
</dbReference>
<dbReference type="Pfam" id="PF00501">
    <property type="entry name" value="AMP-binding"/>
    <property type="match status" value="1"/>
</dbReference>
<dbReference type="Gene3D" id="3.40.50.1820">
    <property type="entry name" value="alpha/beta hydrolase"/>
    <property type="match status" value="1"/>
</dbReference>
<dbReference type="InterPro" id="IPR029058">
    <property type="entry name" value="AB_hydrolase_fold"/>
</dbReference>
<dbReference type="InterPro" id="IPR000873">
    <property type="entry name" value="AMP-dep_synth/lig_dom"/>
</dbReference>
<evidence type="ECO:0000256" key="2">
    <source>
        <dbReference type="ARBA" id="ARBA00022598"/>
    </source>
</evidence>
<dbReference type="PANTHER" id="PTHR43107:SF15">
    <property type="entry name" value="FATTY ACID TRANSPORT PROTEIN 3, ISOFORM A"/>
    <property type="match status" value="1"/>
</dbReference>
<evidence type="ECO:0000256" key="3">
    <source>
        <dbReference type="ARBA" id="ARBA00022741"/>
    </source>
</evidence>
<dbReference type="EMBL" id="FNLM01000034">
    <property type="protein sequence ID" value="SDU48456.1"/>
    <property type="molecule type" value="Genomic_DNA"/>
</dbReference>
<dbReference type="GO" id="GO:0004467">
    <property type="term" value="F:long-chain fatty acid-CoA ligase activity"/>
    <property type="evidence" value="ECO:0007669"/>
    <property type="project" value="TreeGrafter"/>
</dbReference>
<dbReference type="SUPFAM" id="SSF53474">
    <property type="entry name" value="alpha/beta-Hydrolases"/>
    <property type="match status" value="1"/>
</dbReference>
<dbReference type="Gene3D" id="3.40.50.12780">
    <property type="entry name" value="N-terminal domain of ligase-like"/>
    <property type="match status" value="1"/>
</dbReference>
<comment type="similarity">
    <text evidence="1">Belongs to the ATP-dependent AMP-binding enzyme family.</text>
</comment>
<dbReference type="InterPro" id="IPR045851">
    <property type="entry name" value="AMP-bd_C_sf"/>
</dbReference>
<dbReference type="STRING" id="158898.SAMN04488548_1341509"/>
<sequence length="998" mass="107196">MVGLDGIPDLGGVVSRVVATAQNGLEVLRFGGLETGTEPAPFAIVETQKMFRLRRYFPNEPSTGPNIVLVPPMMVSANVYDVTEHNGAVSILHRHGITPWVIDFGSPDAEEGGMERNLADHVVAISHAIDLIIEATGRDIHLAGYSQGGMFAYQAAAYRRSKGIASLITFGSPVDVLAALPLGLPAGLVAPAAEFLADSALVKNLWVRDWMARTGFQLLDPVKTVRSRIDFLRRLHDREALLPREDQRRFLEADGWVAWSGPAIAELLRQFVAHNRMVSGGFVINGDLVSLTEITCPVLAFVGEADDIGQPAAVRGIVRAAPDAEVYESTLPVGHFGLVVGSTAGQHTWPTTADWVNWLSANATRPELIGEMALVEPGQGGGISLSSRITHGMGSVADAGTAASRELLALVNSLQRTSRAVASESVRTVPRLLRLGQIQSGTRISLSKLMAENTKKHGDNELFLFENRVLTHAQVDARINNVVAGLIECGVRPGQHIGVLMDTRPSALVVVAALARLGAVSVLLAADADVREMMRLADSSVIVTDPTNLDLATAASDRVLVLGGGSGQSRAIDGVDGATIIDMEQIDPAEVVLPTWYRPDPGLAGDLAFILFSRSRGKLVPWPVTNHRFAMSAFGAASAAALSDRDTVYCLPPLHHASGLLTTLGATVVGRSRIALSNGIDPETFSTEVQRYGVTVVSYTWSMLSPVVRDPGFRINQHNPIRLFMGSGMSAGLWEDVCSSFPRARILEFFATADGSAILANVSGDKLSSVGRPLPETNPVEVAAYDIEADRLLIDESGFVRRAETGEVGLLLAKAKHKFDTNGTVLRDVFTSRDRWEVSGHLFVRDADGDLYFLGATDRVVRTEAGPAFIPPITHALSRMQGVDRVVAYGVGEPGHQVLVAALTLCPDAKPDSLTVTQLRIALGEFPAELRPHLIRVVDEIPHSASFRPLSTAFAAEGLPKPGPRTWYRDEEGRYRRYTRTIAEKLDWGGSSVGDALG</sequence>
<gene>
    <name evidence="6" type="ORF">SAMN04488548_1341509</name>
</gene>
<dbReference type="RefSeq" id="WP_074849914.1">
    <property type="nucleotide sequence ID" value="NZ_FNLM01000034.1"/>
</dbReference>
<proteinExistence type="inferred from homology"/>
<keyword evidence="4" id="KW-0067">ATP-binding</keyword>
<dbReference type="AlphaFoldDB" id="A0A1H2IX53"/>
<dbReference type="GO" id="GO:0005886">
    <property type="term" value="C:plasma membrane"/>
    <property type="evidence" value="ECO:0007669"/>
    <property type="project" value="TreeGrafter"/>
</dbReference>
<feature type="domain" description="AMP-dependent synthetase/ligase" evidence="5">
    <location>
        <begin position="452"/>
        <end position="778"/>
    </location>
</feature>
<dbReference type="Gene3D" id="3.30.300.30">
    <property type="match status" value="1"/>
</dbReference>
<evidence type="ECO:0000259" key="5">
    <source>
        <dbReference type="Pfam" id="PF00501"/>
    </source>
</evidence>
<name>A0A1H2IX53_9ACTN</name>
<evidence type="ECO:0000313" key="7">
    <source>
        <dbReference type="Proteomes" id="UP000183180"/>
    </source>
</evidence>
<dbReference type="OrthoDB" id="4854336at2"/>
<organism evidence="6 7">
    <name type="scientific">Gordonia westfalica</name>
    <dbReference type="NCBI Taxonomy" id="158898"/>
    <lineage>
        <taxon>Bacteria</taxon>
        <taxon>Bacillati</taxon>
        <taxon>Actinomycetota</taxon>
        <taxon>Actinomycetes</taxon>
        <taxon>Mycobacteriales</taxon>
        <taxon>Gordoniaceae</taxon>
        <taxon>Gordonia</taxon>
    </lineage>
</organism>
<dbReference type="NCBIfam" id="NF005898">
    <property type="entry name" value="PRK07868.1"/>
    <property type="match status" value="1"/>
</dbReference>
<keyword evidence="2" id="KW-0436">Ligase</keyword>
<evidence type="ECO:0000256" key="1">
    <source>
        <dbReference type="ARBA" id="ARBA00006432"/>
    </source>
</evidence>
<keyword evidence="3" id="KW-0547">Nucleotide-binding</keyword>
<evidence type="ECO:0000256" key="4">
    <source>
        <dbReference type="ARBA" id="ARBA00022840"/>
    </source>
</evidence>
<dbReference type="SUPFAM" id="SSF56801">
    <property type="entry name" value="Acetyl-CoA synthetase-like"/>
    <property type="match status" value="1"/>
</dbReference>
<dbReference type="Proteomes" id="UP000183180">
    <property type="component" value="Unassembled WGS sequence"/>
</dbReference>
<accession>A0A1H2IX53</accession>
<evidence type="ECO:0000313" key="6">
    <source>
        <dbReference type="EMBL" id="SDU48456.1"/>
    </source>
</evidence>
<dbReference type="GO" id="GO:0044539">
    <property type="term" value="P:long-chain fatty acid import into cell"/>
    <property type="evidence" value="ECO:0007669"/>
    <property type="project" value="TreeGrafter"/>
</dbReference>
<dbReference type="GO" id="GO:0005324">
    <property type="term" value="F:long-chain fatty acid transmembrane transporter activity"/>
    <property type="evidence" value="ECO:0007669"/>
    <property type="project" value="TreeGrafter"/>
</dbReference>
<dbReference type="PANTHER" id="PTHR43107">
    <property type="entry name" value="LONG-CHAIN FATTY ACID TRANSPORT PROTEIN"/>
    <property type="match status" value="1"/>
</dbReference>